<name>A0AAN2TPV1_9BACI</name>
<keyword evidence="1" id="KW-1133">Transmembrane helix</keyword>
<feature type="transmembrane region" description="Helical" evidence="1">
    <location>
        <begin position="12"/>
        <end position="36"/>
    </location>
</feature>
<evidence type="ECO:0000256" key="1">
    <source>
        <dbReference type="SAM" id="Phobius"/>
    </source>
</evidence>
<reference evidence="2 3" key="1">
    <citation type="journal article" date="2014" name="Genome Announc.">
        <title>Genome Sequence of Bacillus simplex Strain P558, Isolated from a Human Fecal Sample.</title>
        <authorList>
            <person name="Croce O."/>
            <person name="Hugon P."/>
            <person name="Lagier J.C."/>
            <person name="Bibi F."/>
            <person name="Robert C."/>
            <person name="Azhar E.I."/>
            <person name="Raoult D."/>
            <person name="Fournier P.E."/>
        </authorList>
    </citation>
    <scope>NUCLEOTIDE SEQUENCE [LARGE SCALE GENOMIC DNA]</scope>
    <source>
        <strain evidence="2 3">P558</strain>
    </source>
</reference>
<comment type="caution">
    <text evidence="2">The sequence shown here is derived from an EMBL/GenBank/DDBJ whole genome shotgun (WGS) entry which is preliminary data.</text>
</comment>
<accession>A0AAN2TPV1</accession>
<keyword evidence="1" id="KW-0812">Transmembrane</keyword>
<sequence>MIMIEKQNNFEVIAVIGIIFFMIFLSISVLLVFFTSTEWKDIYTTLFSIVGSVVWVLGDC</sequence>
<protein>
    <submittedName>
        <fullName evidence="2">Uncharacterized protein</fullName>
    </submittedName>
</protein>
<dbReference type="Proteomes" id="UP000182110">
    <property type="component" value="Unassembled WGS sequence"/>
</dbReference>
<evidence type="ECO:0000313" key="3">
    <source>
        <dbReference type="Proteomes" id="UP000182110"/>
    </source>
</evidence>
<proteinExistence type="predicted"/>
<organism evidence="2 3">
    <name type="scientific">Peribacillus simplex</name>
    <dbReference type="NCBI Taxonomy" id="1478"/>
    <lineage>
        <taxon>Bacteria</taxon>
        <taxon>Bacillati</taxon>
        <taxon>Bacillota</taxon>
        <taxon>Bacilli</taxon>
        <taxon>Bacillales</taxon>
        <taxon>Bacillaceae</taxon>
        <taxon>Peribacillus</taxon>
    </lineage>
</organism>
<dbReference type="EMBL" id="CCXW01000002">
    <property type="protein sequence ID" value="CEG24553.1"/>
    <property type="molecule type" value="Genomic_DNA"/>
</dbReference>
<dbReference type="AlphaFoldDB" id="A0AAN2TPV1"/>
<keyword evidence="1" id="KW-0472">Membrane</keyword>
<gene>
    <name evidence="2" type="ORF">BN1180_05368</name>
</gene>
<keyword evidence="3" id="KW-1185">Reference proteome</keyword>
<evidence type="ECO:0000313" key="2">
    <source>
        <dbReference type="EMBL" id="CEG24553.1"/>
    </source>
</evidence>